<proteinExistence type="predicted"/>
<evidence type="ECO:0008006" key="3">
    <source>
        <dbReference type="Google" id="ProtNLM"/>
    </source>
</evidence>
<name>V4HIX7_9EURY</name>
<dbReference type="InterPro" id="IPR016024">
    <property type="entry name" value="ARM-type_fold"/>
</dbReference>
<dbReference type="InterPro" id="IPR011989">
    <property type="entry name" value="ARM-like"/>
</dbReference>
<reference evidence="1 2" key="1">
    <citation type="journal article" date="2013" name="Genome Announc.">
        <title>Draft Genome Sequence of 'Candidatus Halobonum tyrrellensis' Strain G22, Isolated from the Hypersaline Waters of Lake Tyrrell, Australia.</title>
        <authorList>
            <person name="Ugalde J.A."/>
            <person name="Narasingarao P."/>
            <person name="Kuo S."/>
            <person name="Podell S."/>
            <person name="Allen E.E."/>
        </authorList>
    </citation>
    <scope>NUCLEOTIDE SEQUENCE [LARGE SCALE GENOMIC DNA]</scope>
    <source>
        <strain evidence="1 2">G22</strain>
    </source>
</reference>
<protein>
    <recommendedName>
        <fullName evidence="3">Adaptin protein</fullName>
    </recommendedName>
</protein>
<evidence type="ECO:0000313" key="1">
    <source>
        <dbReference type="EMBL" id="ESP89743.1"/>
    </source>
</evidence>
<accession>V4HIX7</accession>
<evidence type="ECO:0000313" key="2">
    <source>
        <dbReference type="Proteomes" id="UP000017840"/>
    </source>
</evidence>
<gene>
    <name evidence="1" type="ORF">K933_02121</name>
</gene>
<dbReference type="Proteomes" id="UP000017840">
    <property type="component" value="Unassembled WGS sequence"/>
</dbReference>
<dbReference type="Gene3D" id="1.25.10.10">
    <property type="entry name" value="Leucine-rich Repeat Variant"/>
    <property type="match status" value="1"/>
</dbReference>
<organism evidence="1 2">
    <name type="scientific">Candidatus Halobonum tyrrellensis G22</name>
    <dbReference type="NCBI Taxonomy" id="1324957"/>
    <lineage>
        <taxon>Archaea</taxon>
        <taxon>Methanobacteriati</taxon>
        <taxon>Methanobacteriota</taxon>
        <taxon>Stenosarchaea group</taxon>
        <taxon>Halobacteria</taxon>
        <taxon>Halobacteriales</taxon>
        <taxon>Haloferacaceae</taxon>
        <taxon>Candidatus Halobonum</taxon>
    </lineage>
</organism>
<dbReference type="SUPFAM" id="SSF48371">
    <property type="entry name" value="ARM repeat"/>
    <property type="match status" value="1"/>
</dbReference>
<comment type="caution">
    <text evidence="1">The sequence shown here is derived from an EMBL/GenBank/DDBJ whole genome shotgun (WGS) entry which is preliminary data.</text>
</comment>
<sequence>MTAKLFVTLAQSEPLVVLPAVDDLAGRLADEDEFYYVRARCPEALGYVAVKAPETVTDPDTLADLRIGLEFDEPEVKEKLAKALAYVALGDASRLRHQVSSLAEHLDDDSELVRYHLCTTLVVVGCEHAAKLTSAPEALRERLGDENPYVQGRAAEALGLLAGTDEGVKSDLCLLRSTSQTATRRRSYPTEYSSVGDE</sequence>
<dbReference type="eggNOG" id="arCOG02966">
    <property type="taxonomic scope" value="Archaea"/>
</dbReference>
<dbReference type="PATRIC" id="fig|1324957.4.peg.427"/>
<dbReference type="STRING" id="1324957.K933_02121"/>
<dbReference type="AlphaFoldDB" id="V4HIX7"/>
<keyword evidence="2" id="KW-1185">Reference proteome</keyword>
<dbReference type="Pfam" id="PF13646">
    <property type="entry name" value="HEAT_2"/>
    <property type="match status" value="1"/>
</dbReference>
<dbReference type="EMBL" id="ASGZ01000005">
    <property type="protein sequence ID" value="ESP89743.1"/>
    <property type="molecule type" value="Genomic_DNA"/>
</dbReference>
<dbReference type="RefSeq" id="WP_023393018.1">
    <property type="nucleotide sequence ID" value="NZ_ASGZ01000005.1"/>
</dbReference>